<evidence type="ECO:0000313" key="6">
    <source>
        <dbReference type="EMBL" id="CAF2050498.1"/>
    </source>
</evidence>
<proteinExistence type="inferred from homology"/>
<dbReference type="AlphaFoldDB" id="A0A816PNB5"/>
<dbReference type="Pfam" id="PF00179">
    <property type="entry name" value="UQ_con"/>
    <property type="match status" value="2"/>
</dbReference>
<feature type="domain" description="UBC core" evidence="5">
    <location>
        <begin position="8"/>
        <end position="161"/>
    </location>
</feature>
<dbReference type="GO" id="GO:0016740">
    <property type="term" value="F:transferase activity"/>
    <property type="evidence" value="ECO:0007669"/>
    <property type="project" value="UniProtKB-KW"/>
</dbReference>
<dbReference type="SMART" id="SM00212">
    <property type="entry name" value="UBCc"/>
    <property type="match status" value="2"/>
</dbReference>
<evidence type="ECO:0000256" key="3">
    <source>
        <dbReference type="PROSITE-ProRule" id="PRU10133"/>
    </source>
</evidence>
<dbReference type="SUPFAM" id="SSF54495">
    <property type="entry name" value="UBC-like"/>
    <property type="match status" value="2"/>
</dbReference>
<dbReference type="EMBL" id="CAJNRG010002717">
    <property type="protein sequence ID" value="CAF2050498.1"/>
    <property type="molecule type" value="Genomic_DNA"/>
</dbReference>
<dbReference type="GO" id="GO:0005524">
    <property type="term" value="F:ATP binding"/>
    <property type="evidence" value="ECO:0007669"/>
    <property type="project" value="UniProtKB-UniRule"/>
</dbReference>
<gene>
    <name evidence="6" type="ORF">XDN619_LOCUS8424</name>
</gene>
<evidence type="ECO:0000259" key="5">
    <source>
        <dbReference type="PROSITE" id="PS50127"/>
    </source>
</evidence>
<dbReference type="InterPro" id="IPR016135">
    <property type="entry name" value="UBQ-conjugating_enzyme/RWD"/>
</dbReference>
<dbReference type="PROSITE" id="PS50127">
    <property type="entry name" value="UBC_2"/>
    <property type="match status" value="2"/>
</dbReference>
<evidence type="ECO:0000256" key="4">
    <source>
        <dbReference type="RuleBase" id="RU362109"/>
    </source>
</evidence>
<sequence>MTTSNFDEYAQTQIDELKLLDSENHTSVIFKLDSTSFNKEAKEHIIIGRIFPNSDIFNEGAFQIQIKVPLYYPLNTPTVKFITPIYHPSVNKDGEFHHELLLKTACWTSKTTLKDIVKAIVQRIDAAEVYWSKNCEVAEEYVKDRMEFNCKALEMEKNKKEKMAGPGGNRRIMTEVSRLQALATNNDPTAPKFLLDKSPMDTPGSNIILGRILPRSAIYNQAAFQIELKLPNEYPFKAPEIRFITPIYHPNVNEEGKICLEKLNSPEGFKPVTPLTEIVKDVIDRIDNPDVDHALNADIAAEYTNNKSAFDRKAVEMVKKHGLPRT</sequence>
<feature type="active site" description="Glycyl thioester intermediate" evidence="3">
    <location>
        <position position="259"/>
    </location>
</feature>
<dbReference type="Gene3D" id="3.10.110.10">
    <property type="entry name" value="Ubiquitin Conjugating Enzyme"/>
    <property type="match status" value="2"/>
</dbReference>
<accession>A0A816PNB5</accession>
<feature type="domain" description="UBC core" evidence="5">
    <location>
        <begin position="167"/>
        <end position="323"/>
    </location>
</feature>
<reference evidence="6" key="1">
    <citation type="submission" date="2021-02" db="EMBL/GenBank/DDBJ databases">
        <authorList>
            <person name="Nowell W R."/>
        </authorList>
    </citation>
    <scope>NUCLEOTIDE SEQUENCE</scope>
</reference>
<organism evidence="6 7">
    <name type="scientific">Rotaria magnacalcarata</name>
    <dbReference type="NCBI Taxonomy" id="392030"/>
    <lineage>
        <taxon>Eukaryota</taxon>
        <taxon>Metazoa</taxon>
        <taxon>Spiralia</taxon>
        <taxon>Gnathifera</taxon>
        <taxon>Rotifera</taxon>
        <taxon>Eurotatoria</taxon>
        <taxon>Bdelloidea</taxon>
        <taxon>Philodinida</taxon>
        <taxon>Philodinidae</taxon>
        <taxon>Rotaria</taxon>
    </lineage>
</organism>
<dbReference type="CDD" id="cd00195">
    <property type="entry name" value="UBCc_UEV"/>
    <property type="match status" value="1"/>
</dbReference>
<dbReference type="InterPro" id="IPR000608">
    <property type="entry name" value="UBC"/>
</dbReference>
<comment type="similarity">
    <text evidence="4">Belongs to the ubiquitin-conjugating enzyme family.</text>
</comment>
<dbReference type="Proteomes" id="UP000663887">
    <property type="component" value="Unassembled WGS sequence"/>
</dbReference>
<evidence type="ECO:0000256" key="2">
    <source>
        <dbReference type="ARBA" id="ARBA00022786"/>
    </source>
</evidence>
<evidence type="ECO:0000256" key="1">
    <source>
        <dbReference type="ARBA" id="ARBA00022679"/>
    </source>
</evidence>
<dbReference type="PROSITE" id="PS00183">
    <property type="entry name" value="UBC_1"/>
    <property type="match status" value="1"/>
</dbReference>
<dbReference type="InterPro" id="IPR023313">
    <property type="entry name" value="UBQ-conjugating_AS"/>
</dbReference>
<keyword evidence="2 4" id="KW-0833">Ubl conjugation pathway</keyword>
<protein>
    <recommendedName>
        <fullName evidence="5">UBC core domain-containing protein</fullName>
    </recommendedName>
</protein>
<name>A0A816PNB5_9BILA</name>
<evidence type="ECO:0000313" key="7">
    <source>
        <dbReference type="Proteomes" id="UP000663887"/>
    </source>
</evidence>
<keyword evidence="4" id="KW-0547">Nucleotide-binding</keyword>
<dbReference type="PANTHER" id="PTHR24068">
    <property type="entry name" value="UBIQUITIN-CONJUGATING ENZYME E2"/>
    <property type="match status" value="1"/>
</dbReference>
<keyword evidence="4" id="KW-0067">ATP-binding</keyword>
<keyword evidence="1" id="KW-0808">Transferase</keyword>
<comment type="caution">
    <text evidence="6">The sequence shown here is derived from an EMBL/GenBank/DDBJ whole genome shotgun (WGS) entry which is preliminary data.</text>
</comment>